<name>A0ABD3RZC5_9STRA</name>
<evidence type="ECO:0000256" key="1">
    <source>
        <dbReference type="ARBA" id="ARBA00004141"/>
    </source>
</evidence>
<dbReference type="PROSITE" id="PS50920">
    <property type="entry name" value="SOLCAR"/>
    <property type="match status" value="2"/>
</dbReference>
<keyword evidence="3" id="KW-0677">Repeat</keyword>
<dbReference type="SUPFAM" id="SSF103506">
    <property type="entry name" value="Mitochondrial carrier"/>
    <property type="match status" value="1"/>
</dbReference>
<feature type="repeat" description="Solcar" evidence="5">
    <location>
        <begin position="198"/>
        <end position="279"/>
    </location>
</feature>
<evidence type="ECO:0000256" key="6">
    <source>
        <dbReference type="RuleBase" id="RU000488"/>
    </source>
</evidence>
<gene>
    <name evidence="7" type="ORF">ACHAXA_010594</name>
</gene>
<keyword evidence="6" id="KW-0813">Transport</keyword>
<keyword evidence="4 5" id="KW-0472">Membrane</keyword>
<dbReference type="GO" id="GO:0016020">
    <property type="term" value="C:membrane"/>
    <property type="evidence" value="ECO:0007669"/>
    <property type="project" value="UniProtKB-SubCell"/>
</dbReference>
<accession>A0ABD3RZC5</accession>
<dbReference type="Gene3D" id="1.50.40.10">
    <property type="entry name" value="Mitochondrial carrier domain"/>
    <property type="match status" value="1"/>
</dbReference>
<keyword evidence="8" id="KW-1185">Reference proteome</keyword>
<dbReference type="Proteomes" id="UP001530377">
    <property type="component" value="Unassembled WGS sequence"/>
</dbReference>
<comment type="caution">
    <text evidence="7">The sequence shown here is derived from an EMBL/GenBank/DDBJ whole genome shotgun (WGS) entry which is preliminary data.</text>
</comment>
<evidence type="ECO:0000256" key="2">
    <source>
        <dbReference type="ARBA" id="ARBA00022692"/>
    </source>
</evidence>
<evidence type="ECO:0000313" key="7">
    <source>
        <dbReference type="EMBL" id="KAL3817575.1"/>
    </source>
</evidence>
<dbReference type="Pfam" id="PF00153">
    <property type="entry name" value="Mito_carr"/>
    <property type="match status" value="1"/>
</dbReference>
<dbReference type="PANTHER" id="PTHR24089">
    <property type="entry name" value="SOLUTE CARRIER FAMILY 25"/>
    <property type="match status" value="1"/>
</dbReference>
<comment type="subcellular location">
    <subcellularLocation>
        <location evidence="1">Membrane</location>
        <topology evidence="1">Multi-pass membrane protein</topology>
    </subcellularLocation>
</comment>
<evidence type="ECO:0000256" key="4">
    <source>
        <dbReference type="ARBA" id="ARBA00023136"/>
    </source>
</evidence>
<keyword evidence="2 5" id="KW-0812">Transmembrane</keyword>
<organism evidence="7 8">
    <name type="scientific">Cyclostephanos tholiformis</name>
    <dbReference type="NCBI Taxonomy" id="382380"/>
    <lineage>
        <taxon>Eukaryota</taxon>
        <taxon>Sar</taxon>
        <taxon>Stramenopiles</taxon>
        <taxon>Ochrophyta</taxon>
        <taxon>Bacillariophyta</taxon>
        <taxon>Coscinodiscophyceae</taxon>
        <taxon>Thalassiosirophycidae</taxon>
        <taxon>Stephanodiscales</taxon>
        <taxon>Stephanodiscaceae</taxon>
        <taxon>Cyclostephanos</taxon>
    </lineage>
</organism>
<comment type="similarity">
    <text evidence="6">Belongs to the mitochondrial carrier (TC 2.A.29) family.</text>
</comment>
<proteinExistence type="inferred from homology"/>
<reference evidence="7 8" key="1">
    <citation type="submission" date="2024-10" db="EMBL/GenBank/DDBJ databases">
        <title>Updated reference genomes for cyclostephanoid diatoms.</title>
        <authorList>
            <person name="Roberts W.R."/>
            <person name="Alverson A.J."/>
        </authorList>
    </citation>
    <scope>NUCLEOTIDE SEQUENCE [LARGE SCALE GENOMIC DNA]</scope>
    <source>
        <strain evidence="7 8">AJA228-03</strain>
    </source>
</reference>
<dbReference type="InterPro" id="IPR023395">
    <property type="entry name" value="MCP_dom_sf"/>
</dbReference>
<protein>
    <recommendedName>
        <fullName evidence="9">Mitochondrial carrier protein</fullName>
    </recommendedName>
</protein>
<dbReference type="InterPro" id="IPR018108">
    <property type="entry name" value="MCP_transmembrane"/>
</dbReference>
<evidence type="ECO:0000313" key="8">
    <source>
        <dbReference type="Proteomes" id="UP001530377"/>
    </source>
</evidence>
<evidence type="ECO:0000256" key="3">
    <source>
        <dbReference type="ARBA" id="ARBA00022737"/>
    </source>
</evidence>
<sequence length="282" mass="30334">MGGTAAAKGQYPLEYAAASTLAAILNYPLWRASALGQSGFRVAAVSSSSALPASLLPYVFAFSPPYKGMFATVLGMSWARAAIFYGSDRGKILLESYGFSPTVSIVFPPLIVSTLVQIINMPLVRATVSLQNPESDVPNIRESFRRIYGNHGVSGLWHGTSAGILKSVPKYCTAIFAKDYIEGIMPPIDPDSSTRKRDELLQSAIKASAAGVAGAALTNPLDVIRNEMFKTNLGFLDSCRSLREELGYRFLIRGMSKNLIAVSLPVASTIFFTDAFISRGTE</sequence>
<evidence type="ECO:0008006" key="9">
    <source>
        <dbReference type="Google" id="ProtNLM"/>
    </source>
</evidence>
<evidence type="ECO:0000256" key="5">
    <source>
        <dbReference type="PROSITE-ProRule" id="PRU00282"/>
    </source>
</evidence>
<feature type="repeat" description="Solcar" evidence="5">
    <location>
        <begin position="100"/>
        <end position="184"/>
    </location>
</feature>
<dbReference type="AlphaFoldDB" id="A0ABD3RZC5"/>
<dbReference type="EMBL" id="JALLPB020000100">
    <property type="protein sequence ID" value="KAL3817575.1"/>
    <property type="molecule type" value="Genomic_DNA"/>
</dbReference>